<feature type="chain" id="PRO_5020231332" evidence="2">
    <location>
        <begin position="26"/>
        <end position="229"/>
    </location>
</feature>
<feature type="signal peptide" evidence="2">
    <location>
        <begin position="1"/>
        <end position="25"/>
    </location>
</feature>
<evidence type="ECO:0000313" key="4">
    <source>
        <dbReference type="EMBL" id="RKP35787.1"/>
    </source>
</evidence>
<dbReference type="Gene3D" id="3.40.33.10">
    <property type="entry name" value="CAP"/>
    <property type="match status" value="1"/>
</dbReference>
<gene>
    <name evidence="4" type="ORF">BJ085DRAFT_35451</name>
</gene>
<feature type="domain" description="SCP" evidence="3">
    <location>
        <begin position="37"/>
        <end position="141"/>
    </location>
</feature>
<dbReference type="PROSITE" id="PS51257">
    <property type="entry name" value="PROKAR_LIPOPROTEIN"/>
    <property type="match status" value="1"/>
</dbReference>
<reference evidence="5" key="1">
    <citation type="journal article" date="2018" name="Nat. Microbiol.">
        <title>Leveraging single-cell genomics to expand the fungal tree of life.</title>
        <authorList>
            <person name="Ahrendt S.R."/>
            <person name="Quandt C.A."/>
            <person name="Ciobanu D."/>
            <person name="Clum A."/>
            <person name="Salamov A."/>
            <person name="Andreopoulos B."/>
            <person name="Cheng J.F."/>
            <person name="Woyke T."/>
            <person name="Pelin A."/>
            <person name="Henrissat B."/>
            <person name="Reynolds N.K."/>
            <person name="Benny G.L."/>
            <person name="Smith M.E."/>
            <person name="James T.Y."/>
            <person name="Grigoriev I.V."/>
        </authorList>
    </citation>
    <scope>NUCLEOTIDE SEQUENCE [LARGE SCALE GENOMIC DNA]</scope>
    <source>
        <strain evidence="5">RSA 468</strain>
    </source>
</reference>
<dbReference type="CDD" id="cd05379">
    <property type="entry name" value="CAP_bacterial"/>
    <property type="match status" value="1"/>
</dbReference>
<dbReference type="Pfam" id="PF00188">
    <property type="entry name" value="CAP"/>
    <property type="match status" value="1"/>
</dbReference>
<evidence type="ECO:0000256" key="2">
    <source>
        <dbReference type="SAM" id="SignalP"/>
    </source>
</evidence>
<dbReference type="EMBL" id="ML002788">
    <property type="protein sequence ID" value="RKP35787.1"/>
    <property type="molecule type" value="Genomic_DNA"/>
</dbReference>
<sequence>MKVFRLVVVTALVLACASTAPGVGASASTGLNMAKMVDLINRERAKAHVPPVSYDPTLTRDANHHSIYQSRIGTMTHDDSRGDTQERLEQDGVPSVATGENVAWNQRDEREVMRDWMNSPGHRANILNPQFTRFGASRINGYWTQVFSKFSGDASGSGSGSGSGRRPSRFGLMTSYDQDDNDDSFGNWTHMVEFRRTPVINLDKREPRNPEYPCEHPLAEEELECCEWE</sequence>
<evidence type="ECO:0000259" key="3">
    <source>
        <dbReference type="Pfam" id="PF00188"/>
    </source>
</evidence>
<accession>A0A4P9ZQY2</accession>
<dbReference type="PANTHER" id="PTHR31157:SF1">
    <property type="entry name" value="SCP DOMAIN-CONTAINING PROTEIN"/>
    <property type="match status" value="1"/>
</dbReference>
<dbReference type="InterPro" id="IPR035940">
    <property type="entry name" value="CAP_sf"/>
</dbReference>
<keyword evidence="5" id="KW-1185">Reference proteome</keyword>
<dbReference type="SUPFAM" id="SSF55797">
    <property type="entry name" value="PR-1-like"/>
    <property type="match status" value="1"/>
</dbReference>
<dbReference type="PANTHER" id="PTHR31157">
    <property type="entry name" value="SCP DOMAIN-CONTAINING PROTEIN"/>
    <property type="match status" value="1"/>
</dbReference>
<dbReference type="Proteomes" id="UP000268162">
    <property type="component" value="Unassembled WGS sequence"/>
</dbReference>
<keyword evidence="2" id="KW-0732">Signal</keyword>
<dbReference type="STRING" id="215637.A0A4P9ZQY2"/>
<evidence type="ECO:0000256" key="1">
    <source>
        <dbReference type="SAM" id="MobiDB-lite"/>
    </source>
</evidence>
<evidence type="ECO:0000313" key="5">
    <source>
        <dbReference type="Proteomes" id="UP000268162"/>
    </source>
</evidence>
<feature type="region of interest" description="Disordered" evidence="1">
    <location>
        <begin position="152"/>
        <end position="177"/>
    </location>
</feature>
<proteinExistence type="predicted"/>
<dbReference type="AlphaFoldDB" id="A0A4P9ZQY2"/>
<dbReference type="OrthoDB" id="568194at2759"/>
<dbReference type="InterPro" id="IPR014044">
    <property type="entry name" value="CAP_dom"/>
</dbReference>
<organism evidence="4 5">
    <name type="scientific">Dimargaris cristalligena</name>
    <dbReference type="NCBI Taxonomy" id="215637"/>
    <lineage>
        <taxon>Eukaryota</taxon>
        <taxon>Fungi</taxon>
        <taxon>Fungi incertae sedis</taxon>
        <taxon>Zoopagomycota</taxon>
        <taxon>Kickxellomycotina</taxon>
        <taxon>Dimargaritomycetes</taxon>
        <taxon>Dimargaritales</taxon>
        <taxon>Dimargaritaceae</taxon>
        <taxon>Dimargaris</taxon>
    </lineage>
</organism>
<name>A0A4P9ZQY2_9FUNG</name>
<protein>
    <submittedName>
        <fullName evidence="4">CAP domain-containing protein</fullName>
    </submittedName>
</protein>